<dbReference type="EMBL" id="CP006879">
    <property type="protein sequence ID" value="AJD43689.1"/>
    <property type="molecule type" value="Genomic_DNA"/>
</dbReference>
<keyword evidence="1" id="KW-0614">Plasmid</keyword>
<evidence type="ECO:0000313" key="1">
    <source>
        <dbReference type="EMBL" id="AJD43689.1"/>
    </source>
</evidence>
<geneLocation type="plasmid" evidence="1 2">
    <name>pRgalR602b</name>
</geneLocation>
<evidence type="ECO:0000313" key="2">
    <source>
        <dbReference type="Proteomes" id="UP000031368"/>
    </source>
</evidence>
<dbReference type="HOGENOM" id="CLU_2957488_0_0_5"/>
<keyword evidence="2" id="KW-1185">Reference proteome</keyword>
<gene>
    <name evidence="1" type="ORF">RGR602_PB00151</name>
</gene>
<proteinExistence type="predicted"/>
<sequence length="59" mass="6742">MSYIGQCQATFTRCTSVRQKWTAVHSDDTDLRHPLLGLSMQVYGIYLLRTSFVHNPPTV</sequence>
<dbReference type="AlphaFoldDB" id="A0A0B4X6H5"/>
<accession>A0A0B4X6H5</accession>
<protein>
    <submittedName>
        <fullName evidence="1">Uncharacterized protein</fullName>
    </submittedName>
</protein>
<dbReference type="Proteomes" id="UP000031368">
    <property type="component" value="Plasmid pRgalR602b"/>
</dbReference>
<organism evidence="1 2">
    <name type="scientific">Rhizobium gallicum bv. gallicum R602sp</name>
    <dbReference type="NCBI Taxonomy" id="1041138"/>
    <lineage>
        <taxon>Bacteria</taxon>
        <taxon>Pseudomonadati</taxon>
        <taxon>Pseudomonadota</taxon>
        <taxon>Alphaproteobacteria</taxon>
        <taxon>Hyphomicrobiales</taxon>
        <taxon>Rhizobiaceae</taxon>
        <taxon>Rhizobium/Agrobacterium group</taxon>
        <taxon>Rhizobium</taxon>
    </lineage>
</organism>
<name>A0A0B4X6H5_9HYPH</name>
<dbReference type="KEGG" id="rga:RGR602_PB00151"/>
<reference evidence="1 2" key="1">
    <citation type="submission" date="2013-11" db="EMBL/GenBank/DDBJ databases">
        <title>Complete genome sequence of Rhizobium gallicum bv. gallicum R602.</title>
        <authorList>
            <person name="Bustos P."/>
            <person name="Santamaria R.I."/>
            <person name="Lozano L."/>
            <person name="Acosta J.L."/>
            <person name="Ormeno-Orrillo E."/>
            <person name="Rogel M.A."/>
            <person name="Romero D."/>
            <person name="Cevallos M.A."/>
            <person name="Martinez-Romero E."/>
            <person name="Gonzalez V."/>
        </authorList>
    </citation>
    <scope>NUCLEOTIDE SEQUENCE [LARGE SCALE GENOMIC DNA]</scope>
    <source>
        <strain evidence="1 2">R602</strain>
        <plasmid evidence="1 2">pRgalR602b</plasmid>
    </source>
</reference>